<feature type="transmembrane region" description="Helical" evidence="11">
    <location>
        <begin position="505"/>
        <end position="524"/>
    </location>
</feature>
<comment type="caution">
    <text evidence="11">Lacks conserved residue(s) required for the propagation of feature annotation.</text>
</comment>
<evidence type="ECO:0000256" key="4">
    <source>
        <dbReference type="ARBA" id="ARBA00022676"/>
    </source>
</evidence>
<evidence type="ECO:0000256" key="5">
    <source>
        <dbReference type="ARBA" id="ARBA00022679"/>
    </source>
</evidence>
<evidence type="ECO:0000256" key="6">
    <source>
        <dbReference type="ARBA" id="ARBA00022692"/>
    </source>
</evidence>
<gene>
    <name evidence="12" type="ORF">PPACK8108_LOCUS21501</name>
</gene>
<feature type="transmembrane region" description="Helical" evidence="11">
    <location>
        <begin position="236"/>
        <end position="256"/>
    </location>
</feature>
<comment type="pathway">
    <text evidence="2 11">Protein modification; protein glycosylation.</text>
</comment>
<feature type="transmembrane region" description="Helical" evidence="11">
    <location>
        <begin position="466"/>
        <end position="485"/>
    </location>
</feature>
<comment type="subcellular location">
    <subcellularLocation>
        <location evidence="1 11">Endoplasmic reticulum membrane</location>
        <topology evidence="1 11">Multi-pass membrane protein</topology>
    </subcellularLocation>
</comment>
<dbReference type="PANTHER" id="PTHR12413">
    <property type="entry name" value="DOLICHYL GLYCOSYLTRANSFERASE"/>
    <property type="match status" value="1"/>
</dbReference>
<feature type="transmembrane region" description="Helical" evidence="11">
    <location>
        <begin position="191"/>
        <end position="209"/>
    </location>
</feature>
<accession>A0AAV0BKX3</accession>
<dbReference type="EC" id="2.4.1.-" evidence="11"/>
<comment type="catalytic activity">
    <reaction evidence="10">
        <text>an alpha-D-Glc-(1-&gt;3)-alpha-D-Man-(1-&gt;2)-alpha-D-Man-(1-&gt;2)-alpha-D-Man-(1-&gt;3)-[alpha-D-Man-(1-&gt;2)-alpha-D-Man-(1-&gt;3)-[alpha-D-Man-(1-&gt;2)-alpha-D-Man-(1-&gt;6)]-alpha-D-Man-(1-&gt;6)]-beta-D-Man-(1-&gt;4)-beta-D-GlcNAc-(1-&gt;4)-alpha-D-GlcNAc-diphospho-di-trans,poly-cis-dolichol + a di-trans,poly-cis-dolichyl beta-D-glucosyl phosphate = an alpha-D-Glc-(1-&gt;3)-alpha-D-Glc-(1-&gt;3)-alpha-D-Man-(1-&gt;2)-alpha-D-Man-(1-&gt;2)-alpha-D-Man-(1-&gt;3)-[alpha-D-Man-(1-&gt;2)-alpha-D-Man-(1-&gt;3)-[alpha-D-Man-(1-&gt;2)-alpha-D-Man-(1-&gt;6)]-alpha-D-Man-(1-&gt;6)]-beta-D-Man-(1-&gt;4)-beta-D-GlcNAc-(1-&gt;4)-alpha-D-GlcNAc-diphospho-di-trans,poly-cis-dolichol + a di-trans,poly-cis-dolichyl phosphate + H(+)</text>
        <dbReference type="Rhea" id="RHEA:31307"/>
        <dbReference type="Rhea" id="RHEA-COMP:19498"/>
        <dbReference type="Rhea" id="RHEA-COMP:19502"/>
        <dbReference type="Rhea" id="RHEA-COMP:19521"/>
        <dbReference type="Rhea" id="RHEA-COMP:19522"/>
        <dbReference type="ChEBI" id="CHEBI:15378"/>
        <dbReference type="ChEBI" id="CHEBI:57525"/>
        <dbReference type="ChEBI" id="CHEBI:57683"/>
        <dbReference type="ChEBI" id="CHEBI:132521"/>
        <dbReference type="ChEBI" id="CHEBI:132522"/>
        <dbReference type="EC" id="2.4.1.265"/>
    </reaction>
    <physiologicalReaction direction="left-to-right" evidence="10">
        <dbReference type="Rhea" id="RHEA:31308"/>
    </physiologicalReaction>
</comment>
<evidence type="ECO:0000256" key="10">
    <source>
        <dbReference type="ARBA" id="ARBA00047346"/>
    </source>
</evidence>
<feature type="transmembrane region" description="Helical" evidence="11">
    <location>
        <begin position="402"/>
        <end position="421"/>
    </location>
</feature>
<reference evidence="12" key="1">
    <citation type="submission" date="2022-06" db="EMBL/GenBank/DDBJ databases">
        <authorList>
            <consortium name="SYNGENTA / RWTH Aachen University"/>
        </authorList>
    </citation>
    <scope>NUCLEOTIDE SEQUENCE</scope>
</reference>
<evidence type="ECO:0000256" key="1">
    <source>
        <dbReference type="ARBA" id="ARBA00004477"/>
    </source>
</evidence>
<dbReference type="GO" id="GO:0042283">
    <property type="term" value="F:dolichyl pyrophosphate Glc1Man9GlcNAc2 alpha-1,3-glucosyltransferase activity"/>
    <property type="evidence" value="ECO:0007669"/>
    <property type="project" value="UniProtKB-EC"/>
</dbReference>
<keyword evidence="4 11" id="KW-0328">Glycosyltransferase</keyword>
<evidence type="ECO:0000313" key="12">
    <source>
        <dbReference type="EMBL" id="CAH7686804.1"/>
    </source>
</evidence>
<keyword evidence="6 11" id="KW-0812">Transmembrane</keyword>
<evidence type="ECO:0000313" key="13">
    <source>
        <dbReference type="Proteomes" id="UP001153365"/>
    </source>
</evidence>
<evidence type="ECO:0000256" key="3">
    <source>
        <dbReference type="ARBA" id="ARBA00008715"/>
    </source>
</evidence>
<dbReference type="Pfam" id="PF03155">
    <property type="entry name" value="Alg6_Alg8"/>
    <property type="match status" value="1"/>
</dbReference>
<keyword evidence="8 11" id="KW-1133">Transmembrane helix</keyword>
<evidence type="ECO:0000256" key="9">
    <source>
        <dbReference type="ARBA" id="ARBA00023136"/>
    </source>
</evidence>
<name>A0AAV0BKX3_PHAPC</name>
<evidence type="ECO:0000256" key="2">
    <source>
        <dbReference type="ARBA" id="ARBA00004922"/>
    </source>
</evidence>
<protein>
    <recommendedName>
        <fullName evidence="11">Alpha-1,3-glucosyltransferase</fullName>
        <ecNumber evidence="11">2.4.1.-</ecNumber>
    </recommendedName>
</protein>
<dbReference type="Proteomes" id="UP001153365">
    <property type="component" value="Unassembled WGS sequence"/>
</dbReference>
<keyword evidence="5 11" id="KW-0808">Transferase</keyword>
<proteinExistence type="inferred from homology"/>
<dbReference type="InterPro" id="IPR004856">
    <property type="entry name" value="Glyco_trans_ALG6/ALG8"/>
</dbReference>
<keyword evidence="7 11" id="KW-0256">Endoplasmic reticulum</keyword>
<keyword evidence="9 11" id="KW-0472">Membrane</keyword>
<sequence length="533" mass="61218">MSGRDGLGAKRKEDAGLNLRRKLIDSITLSTLIKLLTFQTYRSTDFEVHRNWLAVTNSLPISEWYYDETSQWTLDYPPFFGYFEWVLSKLAEIVDREIVRLDNLNYQSFSCVVFQRSTVVITEFVLISAVYKSVRDGSDQNGLNSSFSVIASLIFHPGLIIVDHIHFQYNGFLLGILLWSVWAIREERYNLSAFLFTSLLNFKHIYLYLSPPFFIYLLRVHCTKPGQSLILGLSKLIQLGLIVVGTCVLSFGPFVLSSGSDGLIQIFGRLFPFQRGLNHAYWAANVWSLYSTLDRVLVKYMVYKGRSIDPIILNSNSRGLVGDTLFGVLPKITPRICFSLTLTFNLIIMGSLWFRPTYNRFLKSIVLSGFTSFLFGWHVHEKAALLFLIPLTLIAMEDYYHFRSWIIASSSGIFGLFPLLINPMETPIKIIYSLVWFSCVSSAFKKNLHRPKLSSVSLLIIYLEKVYLIGFVFLQLYQSVVHSMIFKSNEKLVSDDGKRIDSMEFLPLMMISVYCGLGIIWSYLRLLKAYLNF</sequence>
<feature type="transmembrane region" description="Helical" evidence="11">
    <location>
        <begin position="167"/>
        <end position="184"/>
    </location>
</feature>
<keyword evidence="13" id="KW-1185">Reference proteome</keyword>
<evidence type="ECO:0000256" key="11">
    <source>
        <dbReference type="RuleBase" id="RU363110"/>
    </source>
</evidence>
<evidence type="ECO:0000256" key="8">
    <source>
        <dbReference type="ARBA" id="ARBA00022989"/>
    </source>
</evidence>
<evidence type="ECO:0000256" key="7">
    <source>
        <dbReference type="ARBA" id="ARBA00022824"/>
    </source>
</evidence>
<dbReference type="EMBL" id="CALTRL010005816">
    <property type="protein sequence ID" value="CAH7686804.1"/>
    <property type="molecule type" value="Genomic_DNA"/>
</dbReference>
<dbReference type="AlphaFoldDB" id="A0AAV0BKX3"/>
<organism evidence="12 13">
    <name type="scientific">Phakopsora pachyrhizi</name>
    <name type="common">Asian soybean rust disease fungus</name>
    <dbReference type="NCBI Taxonomy" id="170000"/>
    <lineage>
        <taxon>Eukaryota</taxon>
        <taxon>Fungi</taxon>
        <taxon>Dikarya</taxon>
        <taxon>Basidiomycota</taxon>
        <taxon>Pucciniomycotina</taxon>
        <taxon>Pucciniomycetes</taxon>
        <taxon>Pucciniales</taxon>
        <taxon>Phakopsoraceae</taxon>
        <taxon>Phakopsora</taxon>
    </lineage>
</organism>
<comment type="similarity">
    <text evidence="3 11">Belongs to the ALG6/ALG8 glucosyltransferase family.</text>
</comment>
<comment type="caution">
    <text evidence="12">The sequence shown here is derived from an EMBL/GenBank/DDBJ whole genome shotgun (WGS) entry which is preliminary data.</text>
</comment>
<dbReference type="GO" id="GO:0006487">
    <property type="term" value="P:protein N-linked glycosylation"/>
    <property type="evidence" value="ECO:0007669"/>
    <property type="project" value="TreeGrafter"/>
</dbReference>
<dbReference type="GO" id="GO:0005789">
    <property type="term" value="C:endoplasmic reticulum membrane"/>
    <property type="evidence" value="ECO:0007669"/>
    <property type="project" value="UniProtKB-SubCell"/>
</dbReference>
<feature type="transmembrane region" description="Helical" evidence="11">
    <location>
        <begin position="336"/>
        <end position="354"/>
    </location>
</feature>
<dbReference type="PANTHER" id="PTHR12413:SF2">
    <property type="entry name" value="DOLICHYL PYROPHOSPHATE GLC1MAN9GLCNAC2 ALPHA-1,3-GLUCOSYLTRANSFERASE-RELATED"/>
    <property type="match status" value="1"/>
</dbReference>